<keyword evidence="3" id="KW-1185">Reference proteome</keyword>
<dbReference type="Proteomes" id="UP000198662">
    <property type="component" value="Unassembled WGS sequence"/>
</dbReference>
<reference evidence="3" key="1">
    <citation type="submission" date="2016-10" db="EMBL/GenBank/DDBJ databases">
        <authorList>
            <person name="Varghese N."/>
            <person name="Submissions S."/>
        </authorList>
    </citation>
    <scope>NUCLEOTIDE SEQUENCE [LARGE SCALE GENOMIC DNA]</scope>
    <source>
        <strain evidence="3">CGMCC 4.3147</strain>
    </source>
</reference>
<dbReference type="RefSeq" id="WP_091050378.1">
    <property type="nucleotide sequence ID" value="NZ_FNGF01000004.1"/>
</dbReference>
<organism evidence="2 3">
    <name type="scientific">Glycomyces sambucus</name>
    <dbReference type="NCBI Taxonomy" id="380244"/>
    <lineage>
        <taxon>Bacteria</taxon>
        <taxon>Bacillati</taxon>
        <taxon>Actinomycetota</taxon>
        <taxon>Actinomycetes</taxon>
        <taxon>Glycomycetales</taxon>
        <taxon>Glycomycetaceae</taxon>
        <taxon>Glycomyces</taxon>
    </lineage>
</organism>
<dbReference type="STRING" id="380244.SAMN05216298_2999"/>
<dbReference type="AlphaFoldDB" id="A0A1G9I2T1"/>
<feature type="transmembrane region" description="Helical" evidence="1">
    <location>
        <begin position="124"/>
        <end position="143"/>
    </location>
</feature>
<keyword evidence="1" id="KW-1133">Transmembrane helix</keyword>
<protein>
    <submittedName>
        <fullName evidence="2">Uncharacterized protein</fullName>
    </submittedName>
</protein>
<dbReference type="EMBL" id="FNGF01000004">
    <property type="protein sequence ID" value="SDL19550.1"/>
    <property type="molecule type" value="Genomic_DNA"/>
</dbReference>
<feature type="transmembrane region" description="Helical" evidence="1">
    <location>
        <begin position="68"/>
        <end position="88"/>
    </location>
</feature>
<accession>A0A1G9I2T1</accession>
<evidence type="ECO:0000313" key="3">
    <source>
        <dbReference type="Proteomes" id="UP000198662"/>
    </source>
</evidence>
<name>A0A1G9I2T1_9ACTN</name>
<feature type="transmembrane region" description="Helical" evidence="1">
    <location>
        <begin position="94"/>
        <end position="115"/>
    </location>
</feature>
<gene>
    <name evidence="2" type="ORF">SAMN05216298_2999</name>
</gene>
<sequence>MTTAAAPAALRRLYFVRFGFALVWAAALALTASSLGPVSIALLVLYPLFDAAAAVVDFRTSDPEAPRALLGVNLTLSLATAAGLAFAVASGIPAALVTWGAWAIAAGVVQLVVAIRRYRLGGQWAMILSGGLSTFAGTGFILMSSGDNASLSALAGYATVGGIFFLVSAIRLGSRVKAAA</sequence>
<keyword evidence="1" id="KW-0472">Membrane</keyword>
<proteinExistence type="predicted"/>
<feature type="transmembrane region" description="Helical" evidence="1">
    <location>
        <begin position="38"/>
        <end position="56"/>
    </location>
</feature>
<feature type="transmembrane region" description="Helical" evidence="1">
    <location>
        <begin position="12"/>
        <end position="32"/>
    </location>
</feature>
<keyword evidence="1" id="KW-0812">Transmembrane</keyword>
<evidence type="ECO:0000256" key="1">
    <source>
        <dbReference type="SAM" id="Phobius"/>
    </source>
</evidence>
<dbReference type="OrthoDB" id="960912at2"/>
<feature type="transmembrane region" description="Helical" evidence="1">
    <location>
        <begin position="149"/>
        <end position="170"/>
    </location>
</feature>
<evidence type="ECO:0000313" key="2">
    <source>
        <dbReference type="EMBL" id="SDL19550.1"/>
    </source>
</evidence>